<evidence type="ECO:0000313" key="2">
    <source>
        <dbReference type="Proteomes" id="UP000298030"/>
    </source>
</evidence>
<dbReference type="GO" id="GO:0031491">
    <property type="term" value="F:nucleosome binding"/>
    <property type="evidence" value="ECO:0007669"/>
    <property type="project" value="TreeGrafter"/>
</dbReference>
<dbReference type="PANTHER" id="PTHR10145:SF6">
    <property type="entry name" value="TRANSCRIPTION ELONGATION FACTOR SPT6"/>
    <property type="match status" value="1"/>
</dbReference>
<dbReference type="InterPro" id="IPR023323">
    <property type="entry name" value="Tex-like_dom_sf"/>
</dbReference>
<dbReference type="GO" id="GO:0140673">
    <property type="term" value="P:transcription elongation-coupled chromatin remodeling"/>
    <property type="evidence" value="ECO:0007669"/>
    <property type="project" value="InterPro"/>
</dbReference>
<dbReference type="STRING" id="71717.A0A4Y7RI97"/>
<reference evidence="1 2" key="1">
    <citation type="journal article" date="2019" name="Nat. Ecol. Evol.">
        <title>Megaphylogeny resolves global patterns of mushroom evolution.</title>
        <authorList>
            <person name="Varga T."/>
            <person name="Krizsan K."/>
            <person name="Foldi C."/>
            <person name="Dima B."/>
            <person name="Sanchez-Garcia M."/>
            <person name="Sanchez-Ramirez S."/>
            <person name="Szollosi G.J."/>
            <person name="Szarkandi J.G."/>
            <person name="Papp V."/>
            <person name="Albert L."/>
            <person name="Andreopoulos W."/>
            <person name="Angelini C."/>
            <person name="Antonin V."/>
            <person name="Barry K.W."/>
            <person name="Bougher N.L."/>
            <person name="Buchanan P."/>
            <person name="Buyck B."/>
            <person name="Bense V."/>
            <person name="Catcheside P."/>
            <person name="Chovatia M."/>
            <person name="Cooper J."/>
            <person name="Damon W."/>
            <person name="Desjardin D."/>
            <person name="Finy P."/>
            <person name="Geml J."/>
            <person name="Haridas S."/>
            <person name="Hughes K."/>
            <person name="Justo A."/>
            <person name="Karasinski D."/>
            <person name="Kautmanova I."/>
            <person name="Kiss B."/>
            <person name="Kocsube S."/>
            <person name="Kotiranta H."/>
            <person name="LaButti K.M."/>
            <person name="Lechner B.E."/>
            <person name="Liimatainen K."/>
            <person name="Lipzen A."/>
            <person name="Lukacs Z."/>
            <person name="Mihaltcheva S."/>
            <person name="Morgado L.N."/>
            <person name="Niskanen T."/>
            <person name="Noordeloos M.E."/>
            <person name="Ohm R.A."/>
            <person name="Ortiz-Santana B."/>
            <person name="Ovrebo C."/>
            <person name="Racz N."/>
            <person name="Riley R."/>
            <person name="Savchenko A."/>
            <person name="Shiryaev A."/>
            <person name="Soop K."/>
            <person name="Spirin V."/>
            <person name="Szebenyi C."/>
            <person name="Tomsovsky M."/>
            <person name="Tulloss R.E."/>
            <person name="Uehling J."/>
            <person name="Grigoriev I.V."/>
            <person name="Vagvolgyi C."/>
            <person name="Papp T."/>
            <person name="Martin F.M."/>
            <person name="Miettinen O."/>
            <person name="Hibbett D.S."/>
            <person name="Nagy L.G."/>
        </authorList>
    </citation>
    <scope>NUCLEOTIDE SEQUENCE [LARGE SCALE GENOMIC DNA]</scope>
    <source>
        <strain evidence="1 2">FP101781</strain>
    </source>
</reference>
<dbReference type="GO" id="GO:0034728">
    <property type="term" value="P:nucleosome organization"/>
    <property type="evidence" value="ECO:0007669"/>
    <property type="project" value="TreeGrafter"/>
</dbReference>
<dbReference type="PANTHER" id="PTHR10145">
    <property type="entry name" value="TRANSCRIPTION ELONGATION FACTOR SPT6"/>
    <property type="match status" value="1"/>
</dbReference>
<dbReference type="GO" id="GO:0042393">
    <property type="term" value="F:histone binding"/>
    <property type="evidence" value="ECO:0007669"/>
    <property type="project" value="TreeGrafter"/>
</dbReference>
<protein>
    <submittedName>
        <fullName evidence="1">Uncharacterized protein</fullName>
    </submittedName>
</protein>
<dbReference type="EMBL" id="QPFP01000547">
    <property type="protein sequence ID" value="TEB08714.1"/>
    <property type="molecule type" value="Genomic_DNA"/>
</dbReference>
<accession>A0A4Y7RI97</accession>
<dbReference type="OrthoDB" id="995477at2759"/>
<evidence type="ECO:0000313" key="1">
    <source>
        <dbReference type="EMBL" id="TEB08714.1"/>
    </source>
</evidence>
<dbReference type="AlphaFoldDB" id="A0A4Y7RI97"/>
<gene>
    <name evidence="1" type="ORF">FA13DRAFT_1806973</name>
</gene>
<organism evidence="1 2">
    <name type="scientific">Coprinellus micaceus</name>
    <name type="common">Glistening ink-cap mushroom</name>
    <name type="synonym">Coprinus micaceus</name>
    <dbReference type="NCBI Taxonomy" id="71717"/>
    <lineage>
        <taxon>Eukaryota</taxon>
        <taxon>Fungi</taxon>
        <taxon>Dikarya</taxon>
        <taxon>Basidiomycota</taxon>
        <taxon>Agaricomycotina</taxon>
        <taxon>Agaricomycetes</taxon>
        <taxon>Agaricomycetidae</taxon>
        <taxon>Agaricales</taxon>
        <taxon>Agaricineae</taxon>
        <taxon>Psathyrellaceae</taxon>
        <taxon>Coprinellus</taxon>
    </lineage>
</organism>
<dbReference type="Proteomes" id="UP000298030">
    <property type="component" value="Unassembled WGS sequence"/>
</dbReference>
<name>A0A4Y7RI97_COPMI</name>
<dbReference type="InterPro" id="IPR017072">
    <property type="entry name" value="TF_Spt6"/>
</dbReference>
<dbReference type="GO" id="GO:0008023">
    <property type="term" value="C:transcription elongation factor complex"/>
    <property type="evidence" value="ECO:0007669"/>
    <property type="project" value="TreeGrafter"/>
</dbReference>
<sequence>MRKKFRDEALISVEPTERGLNKIDDHHPYYNFKYLYRKPIKQILDSSQYLQILTAEAEHLVTVSIFLPPAVRDTFEKGLTDAISSDDFRNVASRDWNMERSRVVSEVLEQHLIPVATKWTREYLREEVEDYLAYKCGKSSGGCVYRYTF</sequence>
<dbReference type="SUPFAM" id="SSF158832">
    <property type="entry name" value="Tex N-terminal region-like"/>
    <property type="match status" value="1"/>
</dbReference>
<proteinExistence type="predicted"/>
<comment type="caution">
    <text evidence="1">The sequence shown here is derived from an EMBL/GenBank/DDBJ whole genome shotgun (WGS) entry which is preliminary data.</text>
</comment>
<dbReference type="Gene3D" id="1.10.3500.10">
    <property type="entry name" value="Tex N-terminal region-like"/>
    <property type="match status" value="1"/>
</dbReference>
<keyword evidence="2" id="KW-1185">Reference proteome</keyword>